<protein>
    <submittedName>
        <fullName evidence="2">Uncharacterized protein</fullName>
    </submittedName>
</protein>
<sequence>MVPDLNLARSGCTIPISWLWGNCNHALDNSPVPPGGPRSGTRIIREFSSATIAVPQQTTNLVPALAAGPGRGKGKEKVVETRCSCGRSLINNQKRKHDEDDPEEPADPLDLTLRL</sequence>
<name>A0AAN7QEE6_TRANT</name>
<evidence type="ECO:0000313" key="2">
    <source>
        <dbReference type="EMBL" id="KAK4765226.1"/>
    </source>
</evidence>
<keyword evidence="3" id="KW-1185">Reference proteome</keyword>
<dbReference type="EMBL" id="JAXQNO010000023">
    <property type="protein sequence ID" value="KAK4765226.1"/>
    <property type="molecule type" value="Genomic_DNA"/>
</dbReference>
<accession>A0AAN7QEE6</accession>
<feature type="region of interest" description="Disordered" evidence="1">
    <location>
        <begin position="89"/>
        <end position="115"/>
    </location>
</feature>
<reference evidence="2 3" key="1">
    <citation type="journal article" date="2023" name="Hortic Res">
        <title>Pangenome of water caltrop reveals structural variations and asymmetric subgenome divergence after allopolyploidization.</title>
        <authorList>
            <person name="Zhang X."/>
            <person name="Chen Y."/>
            <person name="Wang L."/>
            <person name="Yuan Y."/>
            <person name="Fang M."/>
            <person name="Shi L."/>
            <person name="Lu R."/>
            <person name="Comes H.P."/>
            <person name="Ma Y."/>
            <person name="Chen Y."/>
            <person name="Huang G."/>
            <person name="Zhou Y."/>
            <person name="Zheng Z."/>
            <person name="Qiu Y."/>
        </authorList>
    </citation>
    <scope>NUCLEOTIDE SEQUENCE [LARGE SCALE GENOMIC DNA]</scope>
    <source>
        <strain evidence="2">F231</strain>
    </source>
</reference>
<dbReference type="AlphaFoldDB" id="A0AAN7QEE6"/>
<proteinExistence type="predicted"/>
<dbReference type="Proteomes" id="UP001346149">
    <property type="component" value="Unassembled WGS sequence"/>
</dbReference>
<evidence type="ECO:0000256" key="1">
    <source>
        <dbReference type="SAM" id="MobiDB-lite"/>
    </source>
</evidence>
<gene>
    <name evidence="2" type="ORF">SAY86_026316</name>
</gene>
<organism evidence="2 3">
    <name type="scientific">Trapa natans</name>
    <name type="common">Water chestnut</name>
    <dbReference type="NCBI Taxonomy" id="22666"/>
    <lineage>
        <taxon>Eukaryota</taxon>
        <taxon>Viridiplantae</taxon>
        <taxon>Streptophyta</taxon>
        <taxon>Embryophyta</taxon>
        <taxon>Tracheophyta</taxon>
        <taxon>Spermatophyta</taxon>
        <taxon>Magnoliopsida</taxon>
        <taxon>eudicotyledons</taxon>
        <taxon>Gunneridae</taxon>
        <taxon>Pentapetalae</taxon>
        <taxon>rosids</taxon>
        <taxon>malvids</taxon>
        <taxon>Myrtales</taxon>
        <taxon>Lythraceae</taxon>
        <taxon>Trapa</taxon>
    </lineage>
</organism>
<comment type="caution">
    <text evidence="2">The sequence shown here is derived from an EMBL/GenBank/DDBJ whole genome shotgun (WGS) entry which is preliminary data.</text>
</comment>
<evidence type="ECO:0000313" key="3">
    <source>
        <dbReference type="Proteomes" id="UP001346149"/>
    </source>
</evidence>